<evidence type="ECO:0000256" key="1">
    <source>
        <dbReference type="SAM" id="MobiDB-lite"/>
    </source>
</evidence>
<feature type="compositionally biased region" description="Polar residues" evidence="1">
    <location>
        <begin position="52"/>
        <end position="61"/>
    </location>
</feature>
<sequence length="61" mass="6365">MLGFVAGRSIHSYSDAGVAPTTERSYASLPTYVIRSQSNRTPLGGTGHAGTEKTTVPTHSS</sequence>
<organism evidence="2 3">
    <name type="scientific">Dreissena polymorpha</name>
    <name type="common">Zebra mussel</name>
    <name type="synonym">Mytilus polymorpha</name>
    <dbReference type="NCBI Taxonomy" id="45954"/>
    <lineage>
        <taxon>Eukaryota</taxon>
        <taxon>Metazoa</taxon>
        <taxon>Spiralia</taxon>
        <taxon>Lophotrochozoa</taxon>
        <taxon>Mollusca</taxon>
        <taxon>Bivalvia</taxon>
        <taxon>Autobranchia</taxon>
        <taxon>Heteroconchia</taxon>
        <taxon>Euheterodonta</taxon>
        <taxon>Imparidentia</taxon>
        <taxon>Neoheterodontei</taxon>
        <taxon>Myida</taxon>
        <taxon>Dreissenoidea</taxon>
        <taxon>Dreissenidae</taxon>
        <taxon>Dreissena</taxon>
    </lineage>
</organism>
<reference evidence="2" key="2">
    <citation type="submission" date="2020-11" db="EMBL/GenBank/DDBJ databases">
        <authorList>
            <person name="McCartney M.A."/>
            <person name="Auch B."/>
            <person name="Kono T."/>
            <person name="Mallez S."/>
            <person name="Becker A."/>
            <person name="Gohl D.M."/>
            <person name="Silverstein K.A.T."/>
            <person name="Koren S."/>
            <person name="Bechman K.B."/>
            <person name="Herman A."/>
            <person name="Abrahante J.E."/>
            <person name="Garbe J."/>
        </authorList>
    </citation>
    <scope>NUCLEOTIDE SEQUENCE</scope>
    <source>
        <strain evidence="2">Duluth1</strain>
        <tissue evidence="2">Whole animal</tissue>
    </source>
</reference>
<protein>
    <submittedName>
        <fullName evidence="2">Uncharacterized protein</fullName>
    </submittedName>
</protein>
<evidence type="ECO:0000313" key="3">
    <source>
        <dbReference type="Proteomes" id="UP000828390"/>
    </source>
</evidence>
<accession>A0A9D4RLQ1</accession>
<dbReference type="Proteomes" id="UP000828390">
    <property type="component" value="Unassembled WGS sequence"/>
</dbReference>
<proteinExistence type="predicted"/>
<dbReference type="AlphaFoldDB" id="A0A9D4RLQ1"/>
<gene>
    <name evidence="2" type="ORF">DPMN_036716</name>
</gene>
<reference evidence="2" key="1">
    <citation type="journal article" date="2019" name="bioRxiv">
        <title>The Genome of the Zebra Mussel, Dreissena polymorpha: A Resource for Invasive Species Research.</title>
        <authorList>
            <person name="McCartney M.A."/>
            <person name="Auch B."/>
            <person name="Kono T."/>
            <person name="Mallez S."/>
            <person name="Zhang Y."/>
            <person name="Obille A."/>
            <person name="Becker A."/>
            <person name="Abrahante J.E."/>
            <person name="Garbe J."/>
            <person name="Badalamenti J.P."/>
            <person name="Herman A."/>
            <person name="Mangelson H."/>
            <person name="Liachko I."/>
            <person name="Sullivan S."/>
            <person name="Sone E.D."/>
            <person name="Koren S."/>
            <person name="Silverstein K.A.T."/>
            <person name="Beckman K.B."/>
            <person name="Gohl D.M."/>
        </authorList>
    </citation>
    <scope>NUCLEOTIDE SEQUENCE</scope>
    <source>
        <strain evidence="2">Duluth1</strain>
        <tissue evidence="2">Whole animal</tissue>
    </source>
</reference>
<comment type="caution">
    <text evidence="2">The sequence shown here is derived from an EMBL/GenBank/DDBJ whole genome shotgun (WGS) entry which is preliminary data.</text>
</comment>
<feature type="region of interest" description="Disordered" evidence="1">
    <location>
        <begin position="37"/>
        <end position="61"/>
    </location>
</feature>
<keyword evidence="3" id="KW-1185">Reference proteome</keyword>
<name>A0A9D4RLQ1_DREPO</name>
<evidence type="ECO:0000313" key="2">
    <source>
        <dbReference type="EMBL" id="KAH3873481.1"/>
    </source>
</evidence>
<dbReference type="EMBL" id="JAIWYP010000002">
    <property type="protein sequence ID" value="KAH3873481.1"/>
    <property type="molecule type" value="Genomic_DNA"/>
</dbReference>